<dbReference type="PANTHER" id="PTHR43540">
    <property type="entry name" value="PEROXYUREIDOACRYLATE/UREIDOACRYLATE AMIDOHYDROLASE-RELATED"/>
    <property type="match status" value="1"/>
</dbReference>
<proteinExistence type="inferred from homology"/>
<dbReference type="InterPro" id="IPR036380">
    <property type="entry name" value="Isochorismatase-like_sf"/>
</dbReference>
<dbReference type="Pfam" id="PF00857">
    <property type="entry name" value="Isochorismatase"/>
    <property type="match status" value="1"/>
</dbReference>
<dbReference type="OrthoDB" id="245563at2759"/>
<feature type="region of interest" description="Disordered" evidence="3">
    <location>
        <begin position="1"/>
        <end position="21"/>
    </location>
</feature>
<comment type="similarity">
    <text evidence="1">Belongs to the isochorismatase family.</text>
</comment>
<evidence type="ECO:0000256" key="3">
    <source>
        <dbReference type="SAM" id="MobiDB-lite"/>
    </source>
</evidence>
<comment type="caution">
    <text evidence="5">The sequence shown here is derived from an EMBL/GenBank/DDBJ whole genome shotgun (WGS) entry which is preliminary data.</text>
</comment>
<dbReference type="InterPro" id="IPR050272">
    <property type="entry name" value="Isochorismatase-like_hydrls"/>
</dbReference>
<dbReference type="AlphaFoldDB" id="A0A8H6SBA7"/>
<dbReference type="SUPFAM" id="SSF52499">
    <property type="entry name" value="Isochorismatase-like hydrolases"/>
    <property type="match status" value="1"/>
</dbReference>
<name>A0A8H6SBA7_MYCCL</name>
<dbReference type="InterPro" id="IPR000868">
    <property type="entry name" value="Isochorismatase-like_dom"/>
</dbReference>
<gene>
    <name evidence="5" type="ORF">HMN09_01120600</name>
</gene>
<accession>A0A8H6SBA7</accession>
<organism evidence="5 6">
    <name type="scientific">Mycena chlorophos</name>
    <name type="common">Agaric fungus</name>
    <name type="synonym">Agaricus chlorophos</name>
    <dbReference type="NCBI Taxonomy" id="658473"/>
    <lineage>
        <taxon>Eukaryota</taxon>
        <taxon>Fungi</taxon>
        <taxon>Dikarya</taxon>
        <taxon>Basidiomycota</taxon>
        <taxon>Agaricomycotina</taxon>
        <taxon>Agaricomycetes</taxon>
        <taxon>Agaricomycetidae</taxon>
        <taxon>Agaricales</taxon>
        <taxon>Marasmiineae</taxon>
        <taxon>Mycenaceae</taxon>
        <taxon>Mycena</taxon>
    </lineage>
</organism>
<keyword evidence="2" id="KW-0378">Hydrolase</keyword>
<evidence type="ECO:0000256" key="1">
    <source>
        <dbReference type="ARBA" id="ARBA00006336"/>
    </source>
</evidence>
<protein>
    <submittedName>
        <fullName evidence="5">Isochorismatase domain-containing protein</fullName>
    </submittedName>
</protein>
<dbReference type="GO" id="GO:0016787">
    <property type="term" value="F:hydrolase activity"/>
    <property type="evidence" value="ECO:0007669"/>
    <property type="project" value="UniProtKB-KW"/>
</dbReference>
<dbReference type="EMBL" id="JACAZE010000018">
    <property type="protein sequence ID" value="KAF7295778.1"/>
    <property type="molecule type" value="Genomic_DNA"/>
</dbReference>
<evidence type="ECO:0000256" key="2">
    <source>
        <dbReference type="ARBA" id="ARBA00022801"/>
    </source>
</evidence>
<dbReference type="Proteomes" id="UP000613580">
    <property type="component" value="Unassembled WGS sequence"/>
</dbReference>
<evidence type="ECO:0000313" key="5">
    <source>
        <dbReference type="EMBL" id="KAF7295778.1"/>
    </source>
</evidence>
<reference evidence="5" key="1">
    <citation type="submission" date="2020-05" db="EMBL/GenBank/DDBJ databases">
        <title>Mycena genomes resolve the evolution of fungal bioluminescence.</title>
        <authorList>
            <person name="Tsai I.J."/>
        </authorList>
    </citation>
    <scope>NUCLEOTIDE SEQUENCE</scope>
    <source>
        <strain evidence="5">110903Hualien_Pintung</strain>
    </source>
</reference>
<dbReference type="PANTHER" id="PTHR43540:SF15">
    <property type="entry name" value="BLR5631 PROTEIN"/>
    <property type="match status" value="1"/>
</dbReference>
<keyword evidence="6" id="KW-1185">Reference proteome</keyword>
<sequence length="208" mass="21950">MAASIPTHTPKSLNQITNTAQPRSLRASDSILIIIDAQNEYAHGELAISPPLLAASRPVIKALLERYRSAGAGIVHVVHDAPAGAPIFTPDTALAKEFDELAPLPGGGPGEITVHKRWPGAFTETTLQSDLDKLAPGQKKLVLVGYMAHVCVSTTAREGHQAGYEMFLVKDAIGDRDIPGAKADVLVEVVCAELDDAFASVITSEGII</sequence>
<feature type="domain" description="Isochorismatase-like" evidence="4">
    <location>
        <begin position="30"/>
        <end position="205"/>
    </location>
</feature>
<evidence type="ECO:0000313" key="6">
    <source>
        <dbReference type="Proteomes" id="UP000613580"/>
    </source>
</evidence>
<dbReference type="Gene3D" id="3.40.50.850">
    <property type="entry name" value="Isochorismatase-like"/>
    <property type="match status" value="1"/>
</dbReference>
<evidence type="ECO:0000259" key="4">
    <source>
        <dbReference type="Pfam" id="PF00857"/>
    </source>
</evidence>